<proteinExistence type="predicted"/>
<reference evidence="1 2" key="1">
    <citation type="submission" date="2019-04" db="EMBL/GenBank/DDBJ databases">
        <title>Comparative genomics of Aeromonas veronii strains pathogenic to fish.</title>
        <authorList>
            <person name="Cascarano M.C."/>
            <person name="Smyrli M."/>
            <person name="Katharios P."/>
        </authorList>
    </citation>
    <scope>NUCLEOTIDE SEQUENCE [LARGE SCALE GENOMIC DNA]</scope>
    <source>
        <strain evidence="1 2">XU1</strain>
    </source>
</reference>
<evidence type="ECO:0000313" key="1">
    <source>
        <dbReference type="EMBL" id="THJ43664.1"/>
    </source>
</evidence>
<dbReference type="Gene3D" id="3.40.50.300">
    <property type="entry name" value="P-loop containing nucleotide triphosphate hydrolases"/>
    <property type="match status" value="1"/>
</dbReference>
<dbReference type="RefSeq" id="WP_136502103.1">
    <property type="nucleotide sequence ID" value="NZ_SSUX01000011.1"/>
</dbReference>
<sequence>MSFFNNFYGALKMFMGKDTHDFIDIESPVNETTFKTKKNSFVTIVRIDGFYKITGRDEYQAAAYAVGELLKATFARPGNSIQFVFDYDKKFTEVHARDNFAPILSTCKRLDVDMDDIYEEQIEITKKWCTYESLHLAIWTHSDAIDQKVASEEIKEIEKKHGEYHDILRHVPSPFYMETLLNVHESSVSTFVSTLESAFYRIKVLDCHEAAHEIKREIEPDSCSHYWKPILWGDRILPRSHHDHVGNLGAANVMVPRLDVQISRQPHEMRSGGTFRIGDTYYASLSVDVFPSRITSFQDFISRVHSAGIRLRVSFTLNHGLGLDVTVNGLLNTFLGFAHGDNKLFKQAVEDEHTTDANGIKTEISLQIIMVVKHDDENRLRKDVSSIIKFYQLSGEGDLVREIIDPSELHLTSAVGTCAKNAAVCGYPTYYDAANMLPLMRSASFWPQGGVVFRNKAGKAWYWQPGSGQQESQMDMIIAKPRQGKSVLSNCIQKAFCLKAGNASLPYCVTFDIGKASFGFVDLLRDSLPKEQVHLTLSHTLTWDADHAMNQLDIQLGLLEPHPKERQDIITFLMLLISEPGEIKPKEGLSDLVSAVVDEAYRHYADYKNAKRYSSYVDPSVDEVINADSDLSELVATADPSWYELRDALFKKGYIEMANRAQLQAVPVILDLPEVAQSSALINRSFGEGYVSGNLVQYFVTKVNAVIRDYPIFQGATKVDFANARVIALDLQSGCGDNSAAGMKKTALTVLAARYHATRHLYLKVDEDIRAFNGIYRGYQERRLREINDVEKRITYDEFHMYSPVWQVVQQIERDQRIAGKANMQICVITHILKDLSDSIISNCTNKFILGAVQENDITEFQNRIGLSETELELLRGNYLHGPKKEGSSLLYKFDIKDGKYSQFLLFSVGPIELWGYSTTNQDRIIRQHLYDALGRKSALRYLAKKFPNGTAMKELERRMFARVDTNDLIDEEERKSQVATLLARDLIKEFNGGAL</sequence>
<name>A0A4S5CD01_AERVE</name>
<dbReference type="Proteomes" id="UP000309618">
    <property type="component" value="Unassembled WGS sequence"/>
</dbReference>
<organism evidence="1 2">
    <name type="scientific">Aeromonas veronii</name>
    <dbReference type="NCBI Taxonomy" id="654"/>
    <lineage>
        <taxon>Bacteria</taxon>
        <taxon>Pseudomonadati</taxon>
        <taxon>Pseudomonadota</taxon>
        <taxon>Gammaproteobacteria</taxon>
        <taxon>Aeromonadales</taxon>
        <taxon>Aeromonadaceae</taxon>
        <taxon>Aeromonas</taxon>
    </lineage>
</organism>
<protein>
    <submittedName>
        <fullName evidence="1">ATP-binding protein</fullName>
    </submittedName>
</protein>
<gene>
    <name evidence="1" type="ORF">E8Q35_15270</name>
</gene>
<comment type="caution">
    <text evidence="1">The sequence shown here is derived from an EMBL/GenBank/DDBJ whole genome shotgun (WGS) entry which is preliminary data.</text>
</comment>
<evidence type="ECO:0000313" key="2">
    <source>
        <dbReference type="Proteomes" id="UP000309618"/>
    </source>
</evidence>
<dbReference type="AlphaFoldDB" id="A0A4S5CD01"/>
<dbReference type="EMBL" id="SSUX01000011">
    <property type="protein sequence ID" value="THJ43664.1"/>
    <property type="molecule type" value="Genomic_DNA"/>
</dbReference>
<dbReference type="InterPro" id="IPR027417">
    <property type="entry name" value="P-loop_NTPase"/>
</dbReference>
<accession>A0A4S5CD01</accession>
<dbReference type="SUPFAM" id="SSF52540">
    <property type="entry name" value="P-loop containing nucleoside triphosphate hydrolases"/>
    <property type="match status" value="1"/>
</dbReference>
<dbReference type="GO" id="GO:0005524">
    <property type="term" value="F:ATP binding"/>
    <property type="evidence" value="ECO:0007669"/>
    <property type="project" value="UniProtKB-KW"/>
</dbReference>
<keyword evidence="1" id="KW-0547">Nucleotide-binding</keyword>
<keyword evidence="1" id="KW-0067">ATP-binding</keyword>